<evidence type="ECO:0000313" key="3">
    <source>
        <dbReference type="EMBL" id="MDD7969518.1"/>
    </source>
</evidence>
<name>A0ABT5T326_9RHOB</name>
<dbReference type="Proteomes" id="UP001431784">
    <property type="component" value="Unassembled WGS sequence"/>
</dbReference>
<organism evidence="3 4">
    <name type="scientific">Roseinatronobacter alkalisoli</name>
    <dbReference type="NCBI Taxonomy" id="3028235"/>
    <lineage>
        <taxon>Bacteria</taxon>
        <taxon>Pseudomonadati</taxon>
        <taxon>Pseudomonadota</taxon>
        <taxon>Alphaproteobacteria</taxon>
        <taxon>Rhodobacterales</taxon>
        <taxon>Paracoccaceae</taxon>
        <taxon>Roseinatronobacter</taxon>
    </lineage>
</organism>
<dbReference type="InterPro" id="IPR029058">
    <property type="entry name" value="AB_hydrolase_fold"/>
</dbReference>
<protein>
    <submittedName>
        <fullName evidence="3">Alpha/beta hydrolase</fullName>
    </submittedName>
</protein>
<comment type="caution">
    <text evidence="3">The sequence shown here is derived from an EMBL/GenBank/DDBJ whole genome shotgun (WGS) entry which is preliminary data.</text>
</comment>
<dbReference type="GO" id="GO:0016787">
    <property type="term" value="F:hydrolase activity"/>
    <property type="evidence" value="ECO:0007669"/>
    <property type="project" value="UniProtKB-KW"/>
</dbReference>
<dbReference type="Gene3D" id="3.40.50.1820">
    <property type="entry name" value="alpha/beta hydrolase"/>
    <property type="match status" value="1"/>
</dbReference>
<dbReference type="PANTHER" id="PTHR48081:SF33">
    <property type="entry name" value="KYNURENINE FORMAMIDASE"/>
    <property type="match status" value="1"/>
</dbReference>
<sequence length="283" mass="31062">MEQGEDMQDHTGIDWDDAFANRPYIDQAGSFTDAWATCARSFRETAQDARLDLRYGTPPREAFDLFLPADTPPKGAVVFVHGGYWMAFDKSSWSHLAQGALARGWAVALPQYTLAPNARIDQMTGQIGRAITEIARHVVGPIMLSGHSAGGHLVTRMVCDDTPLPPDVRARMRHVLSISGLHDLRPLQMTAMNTTLGLTDQTAQSESPALLRPLGGVAVTVWVGGHERPEFLRQSALLREAWSRCGTPVRLVVDEGLHHFNVIDGLEHADSMLTRALLQLPEG</sequence>
<dbReference type="PANTHER" id="PTHR48081">
    <property type="entry name" value="AB HYDROLASE SUPERFAMILY PROTEIN C4A8.06C"/>
    <property type="match status" value="1"/>
</dbReference>
<gene>
    <name evidence="3" type="ORF">PUT78_00270</name>
</gene>
<dbReference type="SUPFAM" id="SSF53474">
    <property type="entry name" value="alpha/beta-Hydrolases"/>
    <property type="match status" value="1"/>
</dbReference>
<evidence type="ECO:0000259" key="2">
    <source>
        <dbReference type="Pfam" id="PF07859"/>
    </source>
</evidence>
<evidence type="ECO:0000256" key="1">
    <source>
        <dbReference type="ARBA" id="ARBA00022801"/>
    </source>
</evidence>
<dbReference type="EMBL" id="JAQZSM010000001">
    <property type="protein sequence ID" value="MDD7969518.1"/>
    <property type="molecule type" value="Genomic_DNA"/>
</dbReference>
<dbReference type="InterPro" id="IPR050300">
    <property type="entry name" value="GDXG_lipolytic_enzyme"/>
</dbReference>
<dbReference type="InterPro" id="IPR013094">
    <property type="entry name" value="AB_hydrolase_3"/>
</dbReference>
<evidence type="ECO:0000313" key="4">
    <source>
        <dbReference type="Proteomes" id="UP001431784"/>
    </source>
</evidence>
<accession>A0ABT5T326</accession>
<proteinExistence type="predicted"/>
<feature type="domain" description="Alpha/beta hydrolase fold-3" evidence="2">
    <location>
        <begin position="77"/>
        <end position="184"/>
    </location>
</feature>
<dbReference type="Pfam" id="PF07859">
    <property type="entry name" value="Abhydrolase_3"/>
    <property type="match status" value="1"/>
</dbReference>
<keyword evidence="1 3" id="KW-0378">Hydrolase</keyword>
<keyword evidence="4" id="KW-1185">Reference proteome</keyword>
<reference evidence="3" key="1">
    <citation type="submission" date="2023-02" db="EMBL/GenBank/DDBJ databases">
        <title>Description of Roseinatronobacter alkalisoli sp. nov., an alkaliphilic bacerium isolated from soda soil.</title>
        <authorList>
            <person name="Wei W."/>
        </authorList>
    </citation>
    <scope>NUCLEOTIDE SEQUENCE</scope>
    <source>
        <strain evidence="3">HJB301</strain>
    </source>
</reference>